<dbReference type="Pfam" id="PF03780">
    <property type="entry name" value="Asp23"/>
    <property type="match status" value="1"/>
</dbReference>
<evidence type="ECO:0000256" key="2">
    <source>
        <dbReference type="SAM" id="Phobius"/>
    </source>
</evidence>
<gene>
    <name evidence="3" type="ORF">CVV65_05095</name>
</gene>
<protein>
    <recommendedName>
        <fullName evidence="5">Alkaline shock response membrane anchor protein AmaP</fullName>
    </recommendedName>
</protein>
<keyword evidence="4" id="KW-1185">Reference proteome</keyword>
<evidence type="ECO:0000256" key="1">
    <source>
        <dbReference type="ARBA" id="ARBA00005721"/>
    </source>
</evidence>
<proteinExistence type="inferred from homology"/>
<evidence type="ECO:0000313" key="4">
    <source>
        <dbReference type="Proteomes" id="UP000231932"/>
    </source>
</evidence>
<dbReference type="RefSeq" id="WP_100667225.1">
    <property type="nucleotide sequence ID" value="NZ_CP024955.1"/>
</dbReference>
<comment type="similarity">
    <text evidence="1">Belongs to the asp23 family.</text>
</comment>
<evidence type="ECO:0008006" key="5">
    <source>
        <dbReference type="Google" id="ProtNLM"/>
    </source>
</evidence>
<evidence type="ECO:0000313" key="3">
    <source>
        <dbReference type="EMBL" id="ATY84404.1"/>
    </source>
</evidence>
<dbReference type="Proteomes" id="UP000231932">
    <property type="component" value="Chromosome"/>
</dbReference>
<keyword evidence="2" id="KW-0472">Membrane</keyword>
<dbReference type="EMBL" id="CP024955">
    <property type="protein sequence ID" value="ATY84404.1"/>
    <property type="molecule type" value="Genomic_DNA"/>
</dbReference>
<dbReference type="KEGG" id="kyr:CVV65_05095"/>
<name>A0A2K8N4Y1_9BACL</name>
<dbReference type="InterPro" id="IPR005531">
    <property type="entry name" value="Asp23"/>
</dbReference>
<keyword evidence="2" id="KW-1133">Transmembrane helix</keyword>
<dbReference type="AlphaFoldDB" id="A0A2K8N4Y1"/>
<dbReference type="NCBIfam" id="NF033218">
    <property type="entry name" value="anchor_AmaP"/>
    <property type="match status" value="1"/>
</dbReference>
<accession>A0A2K8N4Y1</accession>
<feature type="transmembrane region" description="Helical" evidence="2">
    <location>
        <begin position="7"/>
        <end position="30"/>
    </location>
</feature>
<reference evidence="4" key="1">
    <citation type="submission" date="2017-11" db="EMBL/GenBank/DDBJ databases">
        <title>Complete Genome Sequence of Kyrpidia sp. Strain EA-1, a thermophilic, hydrogen-oxidizing Bacterium, isolated from the Azores.</title>
        <authorList>
            <person name="Reiner J.E."/>
            <person name="Lapp C.J."/>
            <person name="Bunk B."/>
            <person name="Gescher J."/>
        </authorList>
    </citation>
    <scope>NUCLEOTIDE SEQUENCE [LARGE SCALE GENOMIC DNA]</scope>
    <source>
        <strain evidence="4">EA-1</strain>
    </source>
</reference>
<dbReference type="OrthoDB" id="1716040at2"/>
<feature type="transmembrane region" description="Helical" evidence="2">
    <location>
        <begin position="42"/>
        <end position="61"/>
    </location>
</feature>
<organism evidence="3 4">
    <name type="scientific">Kyrpidia spormannii</name>
    <dbReference type="NCBI Taxonomy" id="2055160"/>
    <lineage>
        <taxon>Bacteria</taxon>
        <taxon>Bacillati</taxon>
        <taxon>Bacillota</taxon>
        <taxon>Bacilli</taxon>
        <taxon>Bacillales</taxon>
        <taxon>Alicyclobacillaceae</taxon>
        <taxon>Kyrpidia</taxon>
    </lineage>
</organism>
<keyword evidence="2" id="KW-0812">Transmembrane</keyword>
<sequence length="179" mass="19455">MHIVDRILLGVYALVVGVVALFAALWAAGWDVVARWAARIDPAAVLAVCILLVVVSLRFLFLRGAPADPAAVVLHRTEGDVSIALEAVEQMATRVARQIRGVDELTARVHPSGERVAIRLKVVVKPDVAVPPLIEQLQLSVREYVEQTSGLGVSDVRVYVSGVAGEVLWKGNRDRRRVL</sequence>